<comment type="subcellular location">
    <subcellularLocation>
        <location evidence="1">Membrane</location>
        <topology evidence="1">Multi-pass membrane protein</topology>
    </subcellularLocation>
</comment>
<gene>
    <name evidence="6" type="ORF">RHRU231_550029</name>
</gene>
<proteinExistence type="inferred from homology"/>
<dbReference type="CDD" id="cd15904">
    <property type="entry name" value="TSPO_MBR"/>
    <property type="match status" value="1"/>
</dbReference>
<keyword evidence="3" id="KW-0812">Transmembrane</keyword>
<dbReference type="InterPro" id="IPR038330">
    <property type="entry name" value="TspO/MBR-related_sf"/>
</dbReference>
<reference evidence="6 7" key="1">
    <citation type="journal article" date="2014" name="Genome Announc.">
        <title>Draft Genome Sequence of Propane- and Butane-Oxidizing Actinobacterium Rhodococcus ruber IEGM 231.</title>
        <authorList>
            <person name="Ivshina I.B."/>
            <person name="Kuyukina M.S."/>
            <person name="Krivoruchko A.V."/>
            <person name="Barbe V."/>
            <person name="Fischer C."/>
        </authorList>
    </citation>
    <scope>NUCLEOTIDE SEQUENCE [LARGE SCALE GENOMIC DNA]</scope>
</reference>
<dbReference type="FunFam" id="1.20.1260.100:FF:000001">
    <property type="entry name" value="translocator protein 2"/>
    <property type="match status" value="1"/>
</dbReference>
<evidence type="ECO:0000256" key="5">
    <source>
        <dbReference type="ARBA" id="ARBA00023136"/>
    </source>
</evidence>
<dbReference type="Pfam" id="PF03073">
    <property type="entry name" value="TspO_MBR"/>
    <property type="match status" value="1"/>
</dbReference>
<evidence type="ECO:0000256" key="2">
    <source>
        <dbReference type="ARBA" id="ARBA00007524"/>
    </source>
</evidence>
<dbReference type="EMBL" id="CCSD01000067">
    <property type="protein sequence ID" value="CDZ89743.1"/>
    <property type="molecule type" value="Genomic_DNA"/>
</dbReference>
<dbReference type="RefSeq" id="WP_082061297.1">
    <property type="nucleotide sequence ID" value="NZ_CP024890.1"/>
</dbReference>
<evidence type="ECO:0000256" key="1">
    <source>
        <dbReference type="ARBA" id="ARBA00004141"/>
    </source>
</evidence>
<dbReference type="GO" id="GO:0016020">
    <property type="term" value="C:membrane"/>
    <property type="evidence" value="ECO:0007669"/>
    <property type="project" value="UniProtKB-SubCell"/>
</dbReference>
<dbReference type="AlphaFoldDB" id="A0A098BM28"/>
<evidence type="ECO:0000256" key="3">
    <source>
        <dbReference type="ARBA" id="ARBA00022692"/>
    </source>
</evidence>
<dbReference type="PANTHER" id="PTHR10057:SF0">
    <property type="entry name" value="TRANSLOCATOR PROTEIN"/>
    <property type="match status" value="1"/>
</dbReference>
<name>A0A098BM28_9NOCA</name>
<sequence length="163" mass="17247">MSSMFGRTLLGTTAATAATAVAGSIASRDVDTRWYRRLRKPSFQPPGAVFPVVWTALYADIAVSSAVAIDELESEARVDEATYYRAALAVNLVLNASWSWVFFKAHRLVPATVVAGALAVSSADLARRAAVAKPAAGAALGPYAVWCAFATVLSGRIAWLNRS</sequence>
<dbReference type="InterPro" id="IPR004307">
    <property type="entry name" value="TspO_MBR"/>
</dbReference>
<dbReference type="GO" id="GO:0033013">
    <property type="term" value="P:tetrapyrrole metabolic process"/>
    <property type="evidence" value="ECO:0007669"/>
    <property type="project" value="UniProtKB-ARBA"/>
</dbReference>
<dbReference type="Gene3D" id="1.20.1260.100">
    <property type="entry name" value="TspO/MBR protein"/>
    <property type="match status" value="1"/>
</dbReference>
<dbReference type="eggNOG" id="COG3476">
    <property type="taxonomic scope" value="Bacteria"/>
</dbReference>
<keyword evidence="5" id="KW-0472">Membrane</keyword>
<dbReference type="PANTHER" id="PTHR10057">
    <property type="entry name" value="PERIPHERAL-TYPE BENZODIAZEPINE RECEPTOR"/>
    <property type="match status" value="1"/>
</dbReference>
<dbReference type="PIRSF" id="PIRSF005859">
    <property type="entry name" value="PBR"/>
    <property type="match status" value="1"/>
</dbReference>
<accession>A0A098BM28</accession>
<dbReference type="OrthoDB" id="9795496at2"/>
<dbReference type="Proteomes" id="UP000042997">
    <property type="component" value="Unassembled WGS sequence"/>
</dbReference>
<protein>
    <submittedName>
        <fullName evidence="6">Tryptophan-rich sensory protein</fullName>
    </submittedName>
</protein>
<organism evidence="6 7">
    <name type="scientific">Rhodococcus ruber</name>
    <dbReference type="NCBI Taxonomy" id="1830"/>
    <lineage>
        <taxon>Bacteria</taxon>
        <taxon>Bacillati</taxon>
        <taxon>Actinomycetota</taxon>
        <taxon>Actinomycetes</taxon>
        <taxon>Mycobacteriales</taxon>
        <taxon>Nocardiaceae</taxon>
        <taxon>Rhodococcus</taxon>
    </lineage>
</organism>
<comment type="similarity">
    <text evidence="2">Belongs to the TspO/BZRP family.</text>
</comment>
<evidence type="ECO:0000313" key="6">
    <source>
        <dbReference type="EMBL" id="CDZ89743.1"/>
    </source>
</evidence>
<keyword evidence="4" id="KW-1133">Transmembrane helix</keyword>
<evidence type="ECO:0000256" key="4">
    <source>
        <dbReference type="ARBA" id="ARBA00022989"/>
    </source>
</evidence>
<evidence type="ECO:0000313" key="7">
    <source>
        <dbReference type="Proteomes" id="UP000042997"/>
    </source>
</evidence>